<evidence type="ECO:0000256" key="2">
    <source>
        <dbReference type="ARBA" id="ARBA00022649"/>
    </source>
</evidence>
<dbReference type="Pfam" id="PF05016">
    <property type="entry name" value="ParE_toxin"/>
    <property type="match status" value="1"/>
</dbReference>
<keyword evidence="2" id="KW-1277">Toxin-antitoxin system</keyword>
<evidence type="ECO:0000313" key="3">
    <source>
        <dbReference type="EMBL" id="MFD2803245.1"/>
    </source>
</evidence>
<gene>
    <name evidence="3" type="ORF">ACFS2C_28025</name>
</gene>
<comment type="similarity">
    <text evidence="1">Belongs to the RelE toxin family.</text>
</comment>
<keyword evidence="4" id="KW-1185">Reference proteome</keyword>
<dbReference type="InterPro" id="IPR035093">
    <property type="entry name" value="RelE/ParE_toxin_dom_sf"/>
</dbReference>
<evidence type="ECO:0000313" key="4">
    <source>
        <dbReference type="Proteomes" id="UP001597478"/>
    </source>
</evidence>
<dbReference type="Proteomes" id="UP001597478">
    <property type="component" value="Unassembled WGS sequence"/>
</dbReference>
<dbReference type="EMBL" id="JBHUOF010000051">
    <property type="protein sequence ID" value="MFD2803245.1"/>
    <property type="molecule type" value="Genomic_DNA"/>
</dbReference>
<comment type="caution">
    <text evidence="3">The sequence shown here is derived from an EMBL/GenBank/DDBJ whole genome shotgun (WGS) entry which is preliminary data.</text>
</comment>
<protein>
    <submittedName>
        <fullName evidence="3">Type II toxin-antitoxin system RelE/ParE family toxin</fullName>
    </submittedName>
</protein>
<dbReference type="InterPro" id="IPR007712">
    <property type="entry name" value="RelE/ParE_toxin"/>
</dbReference>
<dbReference type="Gene3D" id="3.30.2310.20">
    <property type="entry name" value="RelE-like"/>
    <property type="match status" value="1"/>
</dbReference>
<dbReference type="RefSeq" id="WP_377385301.1">
    <property type="nucleotide sequence ID" value="NZ_JBHSAN010000005.1"/>
</dbReference>
<dbReference type="PANTHER" id="PTHR35601">
    <property type="entry name" value="TOXIN RELE"/>
    <property type="match status" value="1"/>
</dbReference>
<proteinExistence type="inferred from homology"/>
<organism evidence="3 4">
    <name type="scientific">Prauserella oleivorans</name>
    <dbReference type="NCBI Taxonomy" id="1478153"/>
    <lineage>
        <taxon>Bacteria</taxon>
        <taxon>Bacillati</taxon>
        <taxon>Actinomycetota</taxon>
        <taxon>Actinomycetes</taxon>
        <taxon>Pseudonocardiales</taxon>
        <taxon>Pseudonocardiaceae</taxon>
        <taxon>Prauserella</taxon>
    </lineage>
</organism>
<name>A0ABW5WLJ0_9PSEU</name>
<sequence>MPYEIETSRSADKFLDKLAKGQPRDAEAIEDAIERLAEDPRPHGCITLSGADVRDVWRIRVGNYRICYQIDDGALYILVVTVSTRDDVYDVVRRVLGR</sequence>
<dbReference type="SUPFAM" id="SSF143011">
    <property type="entry name" value="RelE-like"/>
    <property type="match status" value="1"/>
</dbReference>
<dbReference type="PANTHER" id="PTHR35601:SF1">
    <property type="entry name" value="TOXIN RELE"/>
    <property type="match status" value="1"/>
</dbReference>
<accession>A0ABW5WLJ0</accession>
<reference evidence="4" key="1">
    <citation type="journal article" date="2019" name="Int. J. Syst. Evol. Microbiol.">
        <title>The Global Catalogue of Microorganisms (GCM) 10K type strain sequencing project: providing services to taxonomists for standard genome sequencing and annotation.</title>
        <authorList>
            <consortium name="The Broad Institute Genomics Platform"/>
            <consortium name="The Broad Institute Genome Sequencing Center for Infectious Disease"/>
            <person name="Wu L."/>
            <person name="Ma J."/>
        </authorList>
    </citation>
    <scope>NUCLEOTIDE SEQUENCE [LARGE SCALE GENOMIC DNA]</scope>
    <source>
        <strain evidence="4">IBRC-M 10906</strain>
    </source>
</reference>
<evidence type="ECO:0000256" key="1">
    <source>
        <dbReference type="ARBA" id="ARBA00006226"/>
    </source>
</evidence>
<dbReference type="NCBIfam" id="TIGR02385">
    <property type="entry name" value="RelE_StbE"/>
    <property type="match status" value="1"/>
</dbReference>